<keyword evidence="5" id="KW-1185">Reference proteome</keyword>
<reference evidence="4" key="1">
    <citation type="submission" date="2020-06" db="EMBL/GenBank/DDBJ databases">
        <authorList>
            <consortium name="Plant Systems Biology data submission"/>
        </authorList>
    </citation>
    <scope>NUCLEOTIDE SEQUENCE</scope>
    <source>
        <strain evidence="4">D6</strain>
    </source>
</reference>
<dbReference type="InterPro" id="IPR011332">
    <property type="entry name" value="Ribosomal_zn-bd"/>
</dbReference>
<dbReference type="Proteomes" id="UP001153069">
    <property type="component" value="Unassembled WGS sequence"/>
</dbReference>
<proteinExistence type="inferred from homology"/>
<keyword evidence="2" id="KW-0689">Ribosomal protein</keyword>
<dbReference type="NCBIfam" id="TIGR01031">
    <property type="entry name" value="rpmF_bact"/>
    <property type="match status" value="1"/>
</dbReference>
<keyword evidence="3" id="KW-0687">Ribonucleoprotein</keyword>
<accession>A0A9N8EPM8</accession>
<dbReference type="Pfam" id="PF01783">
    <property type="entry name" value="Ribosomal_L32p"/>
    <property type="match status" value="1"/>
</dbReference>
<evidence type="ECO:0000256" key="2">
    <source>
        <dbReference type="ARBA" id="ARBA00022980"/>
    </source>
</evidence>
<dbReference type="EMBL" id="CAICTM010001384">
    <property type="protein sequence ID" value="CAB9523171.1"/>
    <property type="molecule type" value="Genomic_DNA"/>
</dbReference>
<protein>
    <submittedName>
        <fullName evidence="4">Uncharacterized protein</fullName>
    </submittedName>
</protein>
<evidence type="ECO:0000313" key="5">
    <source>
        <dbReference type="Proteomes" id="UP001153069"/>
    </source>
</evidence>
<dbReference type="AlphaFoldDB" id="A0A9N8EPM8"/>
<comment type="caution">
    <text evidence="4">The sequence shown here is derived from an EMBL/GenBank/DDBJ whole genome shotgun (WGS) entry which is preliminary data.</text>
</comment>
<organism evidence="4 5">
    <name type="scientific">Seminavis robusta</name>
    <dbReference type="NCBI Taxonomy" id="568900"/>
    <lineage>
        <taxon>Eukaryota</taxon>
        <taxon>Sar</taxon>
        <taxon>Stramenopiles</taxon>
        <taxon>Ochrophyta</taxon>
        <taxon>Bacillariophyta</taxon>
        <taxon>Bacillariophyceae</taxon>
        <taxon>Bacillariophycidae</taxon>
        <taxon>Naviculales</taxon>
        <taxon>Naviculaceae</taxon>
        <taxon>Seminavis</taxon>
    </lineage>
</organism>
<sequence length="109" mass="12945">MILQSLSQWTLRLCHHFSQPFIRQSACRPLLVGQHDDTLMDPNEDSIWSDALWFAVPKKKVTRSKKRMKTTAQKRIKLKQHIIDDPRTGEPTLRHKLPLKWKDYLPKMD</sequence>
<evidence type="ECO:0000313" key="4">
    <source>
        <dbReference type="EMBL" id="CAB9523171.1"/>
    </source>
</evidence>
<comment type="similarity">
    <text evidence="1">Belongs to the bacterial ribosomal protein bL32 family.</text>
</comment>
<dbReference type="GO" id="GO:0015934">
    <property type="term" value="C:large ribosomal subunit"/>
    <property type="evidence" value="ECO:0007669"/>
    <property type="project" value="InterPro"/>
</dbReference>
<dbReference type="GO" id="GO:0006412">
    <property type="term" value="P:translation"/>
    <property type="evidence" value="ECO:0007669"/>
    <property type="project" value="InterPro"/>
</dbReference>
<gene>
    <name evidence="4" type="ORF">SEMRO_1386_G268230.1</name>
</gene>
<dbReference type="OrthoDB" id="2014905at2759"/>
<name>A0A9N8EPM8_9STRA</name>
<evidence type="ECO:0000256" key="1">
    <source>
        <dbReference type="ARBA" id="ARBA00008560"/>
    </source>
</evidence>
<dbReference type="SUPFAM" id="SSF57829">
    <property type="entry name" value="Zn-binding ribosomal proteins"/>
    <property type="match status" value="1"/>
</dbReference>
<dbReference type="InterPro" id="IPR002677">
    <property type="entry name" value="Ribosomal_bL32"/>
</dbReference>
<dbReference type="GO" id="GO:0003735">
    <property type="term" value="F:structural constituent of ribosome"/>
    <property type="evidence" value="ECO:0007669"/>
    <property type="project" value="InterPro"/>
</dbReference>
<evidence type="ECO:0000256" key="3">
    <source>
        <dbReference type="ARBA" id="ARBA00023274"/>
    </source>
</evidence>